<accession>A0A1H6SP04</accession>
<gene>
    <name evidence="1" type="ORF">SAMN05660918_1449</name>
</gene>
<dbReference type="AlphaFoldDB" id="A0A1H6SP04"/>
<dbReference type="EMBL" id="FNYA01000002">
    <property type="protein sequence ID" value="SEI69669.1"/>
    <property type="molecule type" value="Genomic_DNA"/>
</dbReference>
<dbReference type="OrthoDB" id="4205621at2"/>
<dbReference type="RefSeq" id="WP_091310497.1">
    <property type="nucleotide sequence ID" value="NZ_CBCSJU010000002.1"/>
</dbReference>
<name>A0A1H6SP04_9FLAO</name>
<organism evidence="1 2">
    <name type="scientific">Flavobacterium terrigena</name>
    <dbReference type="NCBI Taxonomy" id="402734"/>
    <lineage>
        <taxon>Bacteria</taxon>
        <taxon>Pseudomonadati</taxon>
        <taxon>Bacteroidota</taxon>
        <taxon>Flavobacteriia</taxon>
        <taxon>Flavobacteriales</taxon>
        <taxon>Flavobacteriaceae</taxon>
        <taxon>Flavobacterium</taxon>
    </lineage>
</organism>
<sequence length="129" mass="14322">MNQPFIIPTITTNENGISIFSTIDFSVEQRGGLFLTEQIGSKNFRIRKSDVGYTTDFHLAGDATFIIIQKGSLKIELQNGDFKIFNPGDCFIAKDNLPEDIPFDKAIHGHKASVIGNESLQAIHIKLNL</sequence>
<dbReference type="Proteomes" id="UP000199702">
    <property type="component" value="Unassembled WGS sequence"/>
</dbReference>
<evidence type="ECO:0000313" key="2">
    <source>
        <dbReference type="Proteomes" id="UP000199702"/>
    </source>
</evidence>
<evidence type="ECO:0000313" key="1">
    <source>
        <dbReference type="EMBL" id="SEI69669.1"/>
    </source>
</evidence>
<dbReference type="STRING" id="402734.SAMN05660918_1449"/>
<keyword evidence="2" id="KW-1185">Reference proteome</keyword>
<evidence type="ECO:0008006" key="3">
    <source>
        <dbReference type="Google" id="ProtNLM"/>
    </source>
</evidence>
<reference evidence="2" key="1">
    <citation type="submission" date="2016-10" db="EMBL/GenBank/DDBJ databases">
        <authorList>
            <person name="Varghese N."/>
            <person name="Submissions S."/>
        </authorList>
    </citation>
    <scope>NUCLEOTIDE SEQUENCE [LARGE SCALE GENOMIC DNA]</scope>
    <source>
        <strain evidence="2">DSM 17934</strain>
    </source>
</reference>
<protein>
    <recommendedName>
        <fullName evidence="3">Cupin domain-containing protein</fullName>
    </recommendedName>
</protein>
<proteinExistence type="predicted"/>